<keyword evidence="2" id="KW-1185">Reference proteome</keyword>
<organism evidence="1 2">
    <name type="scientific">Actinomadura algeriensis</name>
    <dbReference type="NCBI Taxonomy" id="1679523"/>
    <lineage>
        <taxon>Bacteria</taxon>
        <taxon>Bacillati</taxon>
        <taxon>Actinomycetota</taxon>
        <taxon>Actinomycetes</taxon>
        <taxon>Streptosporangiales</taxon>
        <taxon>Thermomonosporaceae</taxon>
        <taxon>Actinomadura</taxon>
    </lineage>
</organism>
<gene>
    <name evidence="1" type="ORF">H4W34_007364</name>
</gene>
<sequence length="54" mass="5887">MTRPWNDVRAAIDTHDLEAVTDRVVALDDAGRLLALGTRTVEEAARLQRAPSAT</sequence>
<dbReference type="RefSeq" id="WP_192763392.1">
    <property type="nucleotide sequence ID" value="NZ_JADBDZ010000001.1"/>
</dbReference>
<evidence type="ECO:0000313" key="2">
    <source>
        <dbReference type="Proteomes" id="UP000627838"/>
    </source>
</evidence>
<protein>
    <submittedName>
        <fullName evidence="1">Uncharacterized protein</fullName>
    </submittedName>
</protein>
<reference evidence="1 2" key="1">
    <citation type="submission" date="2020-10" db="EMBL/GenBank/DDBJ databases">
        <title>Sequencing the genomes of 1000 actinobacteria strains.</title>
        <authorList>
            <person name="Klenk H.-P."/>
        </authorList>
    </citation>
    <scope>NUCLEOTIDE SEQUENCE [LARGE SCALE GENOMIC DNA]</scope>
    <source>
        <strain evidence="1 2">DSM 46744</strain>
    </source>
</reference>
<dbReference type="Proteomes" id="UP000627838">
    <property type="component" value="Unassembled WGS sequence"/>
</dbReference>
<comment type="caution">
    <text evidence="1">The sequence shown here is derived from an EMBL/GenBank/DDBJ whole genome shotgun (WGS) entry which is preliminary data.</text>
</comment>
<proteinExistence type="predicted"/>
<evidence type="ECO:0000313" key="1">
    <source>
        <dbReference type="EMBL" id="MBE1537531.1"/>
    </source>
</evidence>
<dbReference type="EMBL" id="JADBDZ010000001">
    <property type="protein sequence ID" value="MBE1537531.1"/>
    <property type="molecule type" value="Genomic_DNA"/>
</dbReference>
<accession>A0ABR9K3V7</accession>
<name>A0ABR9K3V7_9ACTN</name>